<evidence type="ECO:0000256" key="4">
    <source>
        <dbReference type="ARBA" id="ARBA00022833"/>
    </source>
</evidence>
<proteinExistence type="predicted"/>
<dbReference type="InterPro" id="IPR028158">
    <property type="entry name" value="RPA_interact_N_dom"/>
</dbReference>
<dbReference type="OrthoDB" id="435311at2759"/>
<dbReference type="PANTHER" id="PTHR31742:SF1">
    <property type="entry name" value="RPA-INTERACTING PROTEIN"/>
    <property type="match status" value="1"/>
</dbReference>
<protein>
    <recommendedName>
        <fullName evidence="10">RPA-interacting protein C-terminal domain-containing protein</fullName>
    </recommendedName>
</protein>
<dbReference type="InterPro" id="IPR028156">
    <property type="entry name" value="RIP"/>
</dbReference>
<feature type="domain" description="RPA-interacting protein N-terminal" evidence="6">
    <location>
        <begin position="9"/>
        <end position="45"/>
    </location>
</feature>
<dbReference type="Pfam" id="PF14768">
    <property type="entry name" value="RPA_interact_C"/>
    <property type="match status" value="1"/>
</dbReference>
<dbReference type="Pfam" id="PF14766">
    <property type="entry name" value="RPA_interact_N"/>
    <property type="match status" value="1"/>
</dbReference>
<accession>V4AU19</accession>
<evidence type="ECO:0000259" key="7">
    <source>
        <dbReference type="Pfam" id="PF14768"/>
    </source>
</evidence>
<keyword evidence="3" id="KW-0863">Zinc-finger</keyword>
<dbReference type="RefSeq" id="XP_009051876.1">
    <property type="nucleotide sequence ID" value="XM_009053628.1"/>
</dbReference>
<dbReference type="Proteomes" id="UP000030746">
    <property type="component" value="Unassembled WGS sequence"/>
</dbReference>
<dbReference type="OMA" id="ACDSWTV"/>
<dbReference type="AlphaFoldDB" id="V4AU19"/>
<sequence length="222" mass="25884">MAEATMKTRRQDMYKARTPPWKETYRKRCLDRLRGSREKLMTRFRKIDITSEKDDFIKDIMTDELKTLKREQAKDLDIEFEDTGFNGVDLMLNLFEDIQEELKHEELRLLEEHDRYEHSLKLEENVLCSAIEKLSTDEVICPICQKSTLLLNKNIIFCSCGVRIDTEQDCISLSNVKNQLEASIYQHSLACTTDPTFSIIADFGTQHLLMSCQVCDAMDIIV</sequence>
<comment type="subcellular location">
    <subcellularLocation>
        <location evidence="1">Nucleus</location>
    </subcellularLocation>
</comment>
<reference evidence="8 9" key="1">
    <citation type="journal article" date="2013" name="Nature">
        <title>Insights into bilaterian evolution from three spiralian genomes.</title>
        <authorList>
            <person name="Simakov O."/>
            <person name="Marletaz F."/>
            <person name="Cho S.J."/>
            <person name="Edsinger-Gonzales E."/>
            <person name="Havlak P."/>
            <person name="Hellsten U."/>
            <person name="Kuo D.H."/>
            <person name="Larsson T."/>
            <person name="Lv J."/>
            <person name="Arendt D."/>
            <person name="Savage R."/>
            <person name="Osoegawa K."/>
            <person name="de Jong P."/>
            <person name="Grimwood J."/>
            <person name="Chapman J.A."/>
            <person name="Shapiro H."/>
            <person name="Aerts A."/>
            <person name="Otillar R.P."/>
            <person name="Terry A.Y."/>
            <person name="Boore J.L."/>
            <person name="Grigoriev I.V."/>
            <person name="Lindberg D.R."/>
            <person name="Seaver E.C."/>
            <person name="Weisblat D.A."/>
            <person name="Putnam N.H."/>
            <person name="Rokhsar D.S."/>
        </authorList>
    </citation>
    <scope>NUCLEOTIDE SEQUENCE [LARGE SCALE GENOMIC DNA]</scope>
</reference>
<evidence type="ECO:0000313" key="9">
    <source>
        <dbReference type="Proteomes" id="UP000030746"/>
    </source>
</evidence>
<evidence type="ECO:0000256" key="3">
    <source>
        <dbReference type="ARBA" id="ARBA00022771"/>
    </source>
</evidence>
<keyword evidence="4" id="KW-0862">Zinc</keyword>
<keyword evidence="9" id="KW-1185">Reference proteome</keyword>
<dbReference type="HOGENOM" id="CLU_086690_0_0_1"/>
<keyword evidence="5" id="KW-0539">Nucleus</keyword>
<evidence type="ECO:0000259" key="6">
    <source>
        <dbReference type="Pfam" id="PF14766"/>
    </source>
</evidence>
<dbReference type="PANTHER" id="PTHR31742">
    <property type="entry name" value="RPA-INTERACTING PROTEIN RPAIN"/>
    <property type="match status" value="1"/>
</dbReference>
<keyword evidence="2" id="KW-0479">Metal-binding</keyword>
<gene>
    <name evidence="8" type="ORF">LOTGIDRAFT_231480</name>
</gene>
<dbReference type="GO" id="GO:0006606">
    <property type="term" value="P:protein import into nucleus"/>
    <property type="evidence" value="ECO:0007669"/>
    <property type="project" value="TreeGrafter"/>
</dbReference>
<dbReference type="EMBL" id="KB201305">
    <property type="protein sequence ID" value="ESO97271.1"/>
    <property type="molecule type" value="Genomic_DNA"/>
</dbReference>
<feature type="domain" description="RPA-interacting protein C-terminal" evidence="7">
    <location>
        <begin position="140"/>
        <end position="219"/>
    </location>
</feature>
<evidence type="ECO:0000256" key="5">
    <source>
        <dbReference type="ARBA" id="ARBA00023242"/>
    </source>
</evidence>
<dbReference type="KEGG" id="lgi:LOTGIDRAFT_231480"/>
<evidence type="ECO:0000313" key="8">
    <source>
        <dbReference type="EMBL" id="ESO97271.1"/>
    </source>
</evidence>
<evidence type="ECO:0000256" key="2">
    <source>
        <dbReference type="ARBA" id="ARBA00022723"/>
    </source>
</evidence>
<dbReference type="GO" id="GO:0005634">
    <property type="term" value="C:nucleus"/>
    <property type="evidence" value="ECO:0007669"/>
    <property type="project" value="UniProtKB-SubCell"/>
</dbReference>
<dbReference type="GeneID" id="20248605"/>
<dbReference type="CTD" id="20248605"/>
<dbReference type="GO" id="GO:0008270">
    <property type="term" value="F:zinc ion binding"/>
    <property type="evidence" value="ECO:0007669"/>
    <property type="project" value="UniProtKB-KW"/>
</dbReference>
<evidence type="ECO:0008006" key="10">
    <source>
        <dbReference type="Google" id="ProtNLM"/>
    </source>
</evidence>
<dbReference type="STRING" id="225164.V4AU19"/>
<organism evidence="8 9">
    <name type="scientific">Lottia gigantea</name>
    <name type="common">Giant owl limpet</name>
    <dbReference type="NCBI Taxonomy" id="225164"/>
    <lineage>
        <taxon>Eukaryota</taxon>
        <taxon>Metazoa</taxon>
        <taxon>Spiralia</taxon>
        <taxon>Lophotrochozoa</taxon>
        <taxon>Mollusca</taxon>
        <taxon>Gastropoda</taxon>
        <taxon>Patellogastropoda</taxon>
        <taxon>Lottioidea</taxon>
        <taxon>Lottiidae</taxon>
        <taxon>Lottia</taxon>
    </lineage>
</organism>
<name>V4AU19_LOTGI</name>
<evidence type="ECO:0000256" key="1">
    <source>
        <dbReference type="ARBA" id="ARBA00004123"/>
    </source>
</evidence>
<dbReference type="InterPro" id="IPR028159">
    <property type="entry name" value="RPA_interact_C_dom"/>
</dbReference>